<feature type="domain" description="CBS" evidence="4">
    <location>
        <begin position="7"/>
        <end position="65"/>
    </location>
</feature>
<dbReference type="EMBL" id="PDNU01000010">
    <property type="protein sequence ID" value="PHK95493.1"/>
    <property type="molecule type" value="Genomic_DNA"/>
</dbReference>
<sequence length="231" mass="25333">MKVRNIMSAAVATLPPDAPVHAIASLFAERGISGAPVVDTDGKLLGMVTEGDLVRRLAATEDRPRSWLWSLFDAAPRQAEHYARTQGRRARDLMTQDVVTAQEDDDIGKVAALLEKKGIRRVPVVRDGRLVGVVSRADMMLALQSPPQQLTGEAPPDARIRREVLAQMRAQPWVDAYYLFADVKDGVVTFRGFCRSEEVMRALRVLAEGVAGVKEVRLDLAPTPPFLLGTP</sequence>
<dbReference type="Pfam" id="PF04972">
    <property type="entry name" value="BON"/>
    <property type="match status" value="1"/>
</dbReference>
<evidence type="ECO:0000259" key="4">
    <source>
        <dbReference type="PROSITE" id="PS51371"/>
    </source>
</evidence>
<accession>A0A2C7ACU7</accession>
<dbReference type="InterPro" id="IPR000644">
    <property type="entry name" value="CBS_dom"/>
</dbReference>
<evidence type="ECO:0000313" key="6">
    <source>
        <dbReference type="Proteomes" id="UP000223527"/>
    </source>
</evidence>
<dbReference type="Gene3D" id="3.10.580.10">
    <property type="entry name" value="CBS-domain"/>
    <property type="match status" value="1"/>
</dbReference>
<dbReference type="SMART" id="SM00116">
    <property type="entry name" value="CBS"/>
    <property type="match status" value="2"/>
</dbReference>
<protein>
    <recommendedName>
        <fullName evidence="7">Histidine kinase</fullName>
    </recommendedName>
</protein>
<dbReference type="RefSeq" id="WP_099095089.1">
    <property type="nucleotide sequence ID" value="NZ_PDNU01000010.1"/>
</dbReference>
<dbReference type="InterPro" id="IPR017080">
    <property type="entry name" value="UCP036990_CBS_BON"/>
</dbReference>
<evidence type="ECO:0000256" key="2">
    <source>
        <dbReference type="PROSITE-ProRule" id="PRU00703"/>
    </source>
</evidence>
<feature type="domain" description="CBS" evidence="4">
    <location>
        <begin position="94"/>
        <end position="150"/>
    </location>
</feature>
<evidence type="ECO:0000259" key="3">
    <source>
        <dbReference type="PROSITE" id="PS50914"/>
    </source>
</evidence>
<reference evidence="5 6" key="1">
    <citation type="submission" date="2017-10" db="EMBL/GenBank/DDBJ databases">
        <authorList>
            <person name="Banno H."/>
            <person name="Chua N.-H."/>
        </authorList>
    </citation>
    <scope>NUCLEOTIDE SEQUENCE [LARGE SCALE GENOMIC DNA]</scope>
    <source>
        <strain evidence="5 6">YW11</strain>
    </source>
</reference>
<feature type="domain" description="BON" evidence="3">
    <location>
        <begin position="156"/>
        <end position="224"/>
    </location>
</feature>
<keyword evidence="6" id="KW-1185">Reference proteome</keyword>
<dbReference type="PROSITE" id="PS50914">
    <property type="entry name" value="BON"/>
    <property type="match status" value="1"/>
</dbReference>
<dbReference type="InterPro" id="IPR007055">
    <property type="entry name" value="BON_dom"/>
</dbReference>
<dbReference type="Pfam" id="PF00571">
    <property type="entry name" value="CBS"/>
    <property type="match status" value="2"/>
</dbReference>
<dbReference type="AlphaFoldDB" id="A0A2C7ACU7"/>
<keyword evidence="1 2" id="KW-0129">CBS domain</keyword>
<comment type="caution">
    <text evidence="5">The sequence shown here is derived from an EMBL/GenBank/DDBJ whole genome shotgun (WGS) entry which is preliminary data.</text>
</comment>
<dbReference type="PIRSF" id="PIRSF036990">
    <property type="entry name" value="UCP036990_CBS_BON"/>
    <property type="match status" value="1"/>
</dbReference>
<dbReference type="PROSITE" id="PS51371">
    <property type="entry name" value="CBS"/>
    <property type="match status" value="2"/>
</dbReference>
<organism evidence="5 6">
    <name type="scientific">Teichococcus rhizosphaerae</name>
    <dbReference type="NCBI Taxonomy" id="1335062"/>
    <lineage>
        <taxon>Bacteria</taxon>
        <taxon>Pseudomonadati</taxon>
        <taxon>Pseudomonadota</taxon>
        <taxon>Alphaproteobacteria</taxon>
        <taxon>Acetobacterales</taxon>
        <taxon>Roseomonadaceae</taxon>
        <taxon>Roseomonas</taxon>
    </lineage>
</organism>
<name>A0A2C7ACU7_9PROT</name>
<dbReference type="PANTHER" id="PTHR43080:SF26">
    <property type="entry name" value="REGULATORY PROTEIN"/>
    <property type="match status" value="1"/>
</dbReference>
<evidence type="ECO:0000256" key="1">
    <source>
        <dbReference type="ARBA" id="ARBA00023122"/>
    </source>
</evidence>
<proteinExistence type="predicted"/>
<gene>
    <name evidence="5" type="ORF">CR162_08385</name>
</gene>
<evidence type="ECO:0008006" key="7">
    <source>
        <dbReference type="Google" id="ProtNLM"/>
    </source>
</evidence>
<dbReference type="OrthoDB" id="9783590at2"/>
<evidence type="ECO:0000313" key="5">
    <source>
        <dbReference type="EMBL" id="PHK95493.1"/>
    </source>
</evidence>
<dbReference type="InterPro" id="IPR046342">
    <property type="entry name" value="CBS_dom_sf"/>
</dbReference>
<dbReference type="PANTHER" id="PTHR43080">
    <property type="entry name" value="CBS DOMAIN-CONTAINING PROTEIN CBSX3, MITOCHONDRIAL"/>
    <property type="match status" value="1"/>
</dbReference>
<dbReference type="SUPFAM" id="SSF54631">
    <property type="entry name" value="CBS-domain pair"/>
    <property type="match status" value="1"/>
</dbReference>
<dbReference type="InterPro" id="IPR051257">
    <property type="entry name" value="Diverse_CBS-Domain"/>
</dbReference>
<dbReference type="Proteomes" id="UP000223527">
    <property type="component" value="Unassembled WGS sequence"/>
</dbReference>
<dbReference type="CDD" id="cd04586">
    <property type="entry name" value="CBS_pair_BON_assoc"/>
    <property type="match status" value="1"/>
</dbReference>